<feature type="region of interest" description="Disordered" evidence="1">
    <location>
        <begin position="1"/>
        <end position="35"/>
    </location>
</feature>
<dbReference type="AlphaFoldDB" id="A0A9W9TYW1"/>
<name>A0A9W9TYW1_9EURO</name>
<dbReference type="EMBL" id="JAPQKS010000001">
    <property type="protein sequence ID" value="KAJ5249019.1"/>
    <property type="molecule type" value="Genomic_DNA"/>
</dbReference>
<evidence type="ECO:0000313" key="3">
    <source>
        <dbReference type="Proteomes" id="UP001150941"/>
    </source>
</evidence>
<reference evidence="2" key="1">
    <citation type="submission" date="2022-11" db="EMBL/GenBank/DDBJ databases">
        <authorList>
            <person name="Petersen C."/>
        </authorList>
    </citation>
    <scope>NUCLEOTIDE SEQUENCE</scope>
    <source>
        <strain evidence="2">IBT 19713</strain>
    </source>
</reference>
<evidence type="ECO:0000256" key="1">
    <source>
        <dbReference type="SAM" id="MobiDB-lite"/>
    </source>
</evidence>
<comment type="caution">
    <text evidence="2">The sequence shown here is derived from an EMBL/GenBank/DDBJ whole genome shotgun (WGS) entry which is preliminary data.</text>
</comment>
<keyword evidence="3" id="KW-1185">Reference proteome</keyword>
<proteinExistence type="predicted"/>
<evidence type="ECO:0000313" key="2">
    <source>
        <dbReference type="EMBL" id="KAJ5249019.1"/>
    </source>
</evidence>
<protein>
    <submittedName>
        <fullName evidence="2">Uncharacterized protein</fullName>
    </submittedName>
</protein>
<feature type="compositionally biased region" description="Polar residues" evidence="1">
    <location>
        <begin position="9"/>
        <end position="18"/>
    </location>
</feature>
<dbReference type="Proteomes" id="UP001150941">
    <property type="component" value="Unassembled WGS sequence"/>
</dbReference>
<sequence>MLRDYLSFQKWSRGSNRTESQEALGPPSRPSAPEIPQVLSSHVTIRIFEDLQAEEDYNQAHAEDGIITPTSIYPSDNAACAMIRARNKALSFKPKTPSRLRISHCLSDDTPSAGPSERWHGRGRCQ</sequence>
<dbReference type="GeneID" id="83197070"/>
<accession>A0A9W9TYW1</accession>
<organism evidence="2 3">
    <name type="scientific">Penicillium chermesinum</name>
    <dbReference type="NCBI Taxonomy" id="63820"/>
    <lineage>
        <taxon>Eukaryota</taxon>
        <taxon>Fungi</taxon>
        <taxon>Dikarya</taxon>
        <taxon>Ascomycota</taxon>
        <taxon>Pezizomycotina</taxon>
        <taxon>Eurotiomycetes</taxon>
        <taxon>Eurotiomycetidae</taxon>
        <taxon>Eurotiales</taxon>
        <taxon>Aspergillaceae</taxon>
        <taxon>Penicillium</taxon>
    </lineage>
</organism>
<reference evidence="2" key="2">
    <citation type="journal article" date="2023" name="IMA Fungus">
        <title>Comparative genomic study of the Penicillium genus elucidates a diverse pangenome and 15 lateral gene transfer events.</title>
        <authorList>
            <person name="Petersen C."/>
            <person name="Sorensen T."/>
            <person name="Nielsen M.R."/>
            <person name="Sondergaard T.E."/>
            <person name="Sorensen J.L."/>
            <person name="Fitzpatrick D.A."/>
            <person name="Frisvad J.C."/>
            <person name="Nielsen K.L."/>
        </authorList>
    </citation>
    <scope>NUCLEOTIDE SEQUENCE</scope>
    <source>
        <strain evidence="2">IBT 19713</strain>
    </source>
</reference>
<dbReference type="RefSeq" id="XP_058335798.1">
    <property type="nucleotide sequence ID" value="XM_058469767.1"/>
</dbReference>
<gene>
    <name evidence="2" type="ORF">N7468_000470</name>
</gene>
<feature type="region of interest" description="Disordered" evidence="1">
    <location>
        <begin position="103"/>
        <end position="126"/>
    </location>
</feature>